<dbReference type="RefSeq" id="WP_176009450.1">
    <property type="nucleotide sequence ID" value="NZ_CP041372.2"/>
</dbReference>
<keyword evidence="2" id="KW-0378">Hydrolase</keyword>
<dbReference type="Proteomes" id="UP000318138">
    <property type="component" value="Chromosome"/>
</dbReference>
<dbReference type="CDD" id="cd17909">
    <property type="entry name" value="CheC_ClassI"/>
    <property type="match status" value="1"/>
</dbReference>
<dbReference type="PANTHER" id="PTHR43693">
    <property type="entry name" value="PROTEIN PHOSPHATASE CHEZ"/>
    <property type="match status" value="1"/>
</dbReference>
<proteinExistence type="predicted"/>
<evidence type="ECO:0000313" key="4">
    <source>
        <dbReference type="EMBL" id="QKS71415.1"/>
    </source>
</evidence>
<dbReference type="SUPFAM" id="SSF103039">
    <property type="entry name" value="CheC-like"/>
    <property type="match status" value="1"/>
</dbReference>
<evidence type="ECO:0000313" key="5">
    <source>
        <dbReference type="Proteomes" id="UP000318138"/>
    </source>
</evidence>
<evidence type="ECO:0000259" key="3">
    <source>
        <dbReference type="Pfam" id="PF04509"/>
    </source>
</evidence>
<dbReference type="InterPro" id="IPR028976">
    <property type="entry name" value="CheC-like_sf"/>
</dbReference>
<name>A0A859FGT2_9BACI</name>
<keyword evidence="1" id="KW-0145">Chemotaxis</keyword>
<protein>
    <submittedName>
        <fullName evidence="4">Chemotaxis protein CheC</fullName>
    </submittedName>
</protein>
<evidence type="ECO:0000256" key="2">
    <source>
        <dbReference type="ARBA" id="ARBA00022801"/>
    </source>
</evidence>
<accession>A0A859FGT2</accession>
<dbReference type="AlphaFoldDB" id="A0A859FGT2"/>
<organism evidence="4 5">
    <name type="scientific">Paenalkalicoccus suaedae</name>
    <dbReference type="NCBI Taxonomy" id="2592382"/>
    <lineage>
        <taxon>Bacteria</taxon>
        <taxon>Bacillati</taxon>
        <taxon>Bacillota</taxon>
        <taxon>Bacilli</taxon>
        <taxon>Bacillales</taxon>
        <taxon>Bacillaceae</taxon>
        <taxon>Paenalkalicoccus</taxon>
    </lineage>
</organism>
<dbReference type="GO" id="GO:0006935">
    <property type="term" value="P:chemotaxis"/>
    <property type="evidence" value="ECO:0007669"/>
    <property type="project" value="UniProtKB-KW"/>
</dbReference>
<dbReference type="Pfam" id="PF04509">
    <property type="entry name" value="CheC"/>
    <property type="match status" value="2"/>
</dbReference>
<dbReference type="InterPro" id="IPR007597">
    <property type="entry name" value="CheC"/>
</dbReference>
<evidence type="ECO:0000256" key="1">
    <source>
        <dbReference type="ARBA" id="ARBA00022500"/>
    </source>
</evidence>
<dbReference type="PANTHER" id="PTHR43693:SF1">
    <property type="entry name" value="PROTEIN PHOSPHATASE CHEZ"/>
    <property type="match status" value="1"/>
</dbReference>
<sequence>MTLLNERQRDVLKEIGNIGAAHAATSLSQLLNKKIDMRVPAVSVVPFHEISEYVGGEDEPVAAVMLKIEGDAPGTMFFMIPIQEANELIRYLTGNSSTDLIDEINGDSESISVSAFNEVGNILAGSYLSSLSDFTGLTLAPTPPASAVDMATAILSYGLIEVSKEMDSALVIDTVITEPDTTIQTMRGHFFLLPDPDSLATIFTSLGVNDYDNDH</sequence>
<dbReference type="EMBL" id="CP041372">
    <property type="protein sequence ID" value="QKS71415.1"/>
    <property type="molecule type" value="Genomic_DNA"/>
</dbReference>
<feature type="domain" description="CheC-like protein" evidence="3">
    <location>
        <begin position="114"/>
        <end position="145"/>
    </location>
</feature>
<dbReference type="Gene3D" id="3.40.1550.10">
    <property type="entry name" value="CheC-like"/>
    <property type="match status" value="1"/>
</dbReference>
<dbReference type="InterPro" id="IPR050992">
    <property type="entry name" value="CheZ_family_phosphatases"/>
</dbReference>
<dbReference type="KEGG" id="psua:FLK61_32460"/>
<keyword evidence="5" id="KW-1185">Reference proteome</keyword>
<feature type="domain" description="CheC-like protein" evidence="3">
    <location>
        <begin position="8"/>
        <end position="43"/>
    </location>
</feature>
<dbReference type="GO" id="GO:0016787">
    <property type="term" value="F:hydrolase activity"/>
    <property type="evidence" value="ECO:0007669"/>
    <property type="project" value="UniProtKB-KW"/>
</dbReference>
<reference evidence="5" key="1">
    <citation type="submission" date="2019-07" db="EMBL/GenBank/DDBJ databases">
        <title>Bacillus alkalisoli sp. nov. isolated from saline soil.</title>
        <authorList>
            <person name="Sun J.-Q."/>
            <person name="Xu L."/>
        </authorList>
    </citation>
    <scope>NUCLEOTIDE SEQUENCE [LARGE SCALE GENOMIC DNA]</scope>
    <source>
        <strain evidence="5">M4U3P1</strain>
    </source>
</reference>
<gene>
    <name evidence="4" type="ORF">FLK61_32460</name>
</gene>